<name>A0ABT9Z4C8_9BACI</name>
<evidence type="ECO:0000313" key="2">
    <source>
        <dbReference type="Proteomes" id="UP001232245"/>
    </source>
</evidence>
<comment type="caution">
    <text evidence="1">The sequence shown here is derived from an EMBL/GenBank/DDBJ whole genome shotgun (WGS) entry which is preliminary data.</text>
</comment>
<reference evidence="1 2" key="1">
    <citation type="submission" date="2023-07" db="EMBL/GenBank/DDBJ databases">
        <title>Genomic Encyclopedia of Type Strains, Phase IV (KMG-IV): sequencing the most valuable type-strain genomes for metagenomic binning, comparative biology and taxonomic classification.</title>
        <authorList>
            <person name="Goeker M."/>
        </authorList>
    </citation>
    <scope>NUCLEOTIDE SEQUENCE [LARGE SCALE GENOMIC DNA]</scope>
    <source>
        <strain evidence="1 2">DSM 17723</strain>
    </source>
</reference>
<organism evidence="1 2">
    <name type="scientific">Metabacillus niabensis</name>
    <dbReference type="NCBI Taxonomy" id="324854"/>
    <lineage>
        <taxon>Bacteria</taxon>
        <taxon>Bacillati</taxon>
        <taxon>Bacillota</taxon>
        <taxon>Bacilli</taxon>
        <taxon>Bacillales</taxon>
        <taxon>Bacillaceae</taxon>
        <taxon>Metabacillus</taxon>
    </lineage>
</organism>
<dbReference type="EMBL" id="JAUSTZ010000006">
    <property type="protein sequence ID" value="MDQ0226845.1"/>
    <property type="molecule type" value="Genomic_DNA"/>
</dbReference>
<evidence type="ECO:0000313" key="1">
    <source>
        <dbReference type="EMBL" id="MDQ0226845.1"/>
    </source>
</evidence>
<gene>
    <name evidence="1" type="ORF">J2S02_003190</name>
</gene>
<dbReference type="RefSeq" id="WP_174881870.1">
    <property type="nucleotide sequence ID" value="NZ_CADEPK010000451.1"/>
</dbReference>
<dbReference type="Proteomes" id="UP001232245">
    <property type="component" value="Unassembled WGS sequence"/>
</dbReference>
<protein>
    <submittedName>
        <fullName evidence="1">Uncharacterized protein</fullName>
    </submittedName>
</protein>
<keyword evidence="2" id="KW-1185">Reference proteome</keyword>
<proteinExistence type="predicted"/>
<accession>A0ABT9Z4C8</accession>
<sequence length="125" mass="14437">MNKGLVLAGVLVIVLGVYAFHSKFYYPPLPIDTVSKKEVIDSLNDSSKEIVKIDDDNDYEWFITRMEQGRAYRNLKEMISNNGWHFKTQEGSGYIFEKNHDTLIATTEMWTGNYVIVKVPKGWNN</sequence>